<keyword evidence="1" id="KW-0812">Transmembrane</keyword>
<keyword evidence="1" id="KW-1133">Transmembrane helix</keyword>
<sequence>MTCAMAMHYVEYHPTGTLPQQATCTETYLAVLVFMFSISTTYWILSLYQDLNLITTSFVHVIPMDETVLIHSQNEQDVMNTLVLLNHVLTNGVVVWRAWVLCRDEYSKSLILPLVFLCLTLSSLLATIGLRVTIIVVPDIQHTIMTLH</sequence>
<name>A0AA39NI68_ARMTA</name>
<dbReference type="Proteomes" id="UP001175211">
    <property type="component" value="Unassembled WGS sequence"/>
</dbReference>
<keyword evidence="3" id="KW-1185">Reference proteome</keyword>
<feature type="transmembrane region" description="Helical" evidence="1">
    <location>
        <begin position="111"/>
        <end position="137"/>
    </location>
</feature>
<evidence type="ECO:0000313" key="2">
    <source>
        <dbReference type="EMBL" id="KAK0465908.1"/>
    </source>
</evidence>
<proteinExistence type="predicted"/>
<accession>A0AA39NI68</accession>
<reference evidence="2" key="1">
    <citation type="submission" date="2023-06" db="EMBL/GenBank/DDBJ databases">
        <authorList>
            <consortium name="Lawrence Berkeley National Laboratory"/>
            <person name="Ahrendt S."/>
            <person name="Sahu N."/>
            <person name="Indic B."/>
            <person name="Wong-Bajracharya J."/>
            <person name="Merenyi Z."/>
            <person name="Ke H.-M."/>
            <person name="Monk M."/>
            <person name="Kocsube S."/>
            <person name="Drula E."/>
            <person name="Lipzen A."/>
            <person name="Balint B."/>
            <person name="Henrissat B."/>
            <person name="Andreopoulos B."/>
            <person name="Martin F.M."/>
            <person name="Harder C.B."/>
            <person name="Rigling D."/>
            <person name="Ford K.L."/>
            <person name="Foster G.D."/>
            <person name="Pangilinan J."/>
            <person name="Papanicolaou A."/>
            <person name="Barry K."/>
            <person name="LaButti K."/>
            <person name="Viragh M."/>
            <person name="Koriabine M."/>
            <person name="Yan M."/>
            <person name="Riley R."/>
            <person name="Champramary S."/>
            <person name="Plett K.L."/>
            <person name="Tsai I.J."/>
            <person name="Slot J."/>
            <person name="Sipos G."/>
            <person name="Plett J."/>
            <person name="Nagy L.G."/>
            <person name="Grigoriev I.V."/>
        </authorList>
    </citation>
    <scope>NUCLEOTIDE SEQUENCE</scope>
    <source>
        <strain evidence="2">CCBAS 213</strain>
    </source>
</reference>
<dbReference type="GeneID" id="85354992"/>
<dbReference type="RefSeq" id="XP_060336735.1">
    <property type="nucleotide sequence ID" value="XM_060471444.1"/>
</dbReference>
<comment type="caution">
    <text evidence="2">The sequence shown here is derived from an EMBL/GenBank/DDBJ whole genome shotgun (WGS) entry which is preliminary data.</text>
</comment>
<feature type="transmembrane region" description="Helical" evidence="1">
    <location>
        <begin position="78"/>
        <end position="99"/>
    </location>
</feature>
<dbReference type="AlphaFoldDB" id="A0AA39NI68"/>
<gene>
    <name evidence="2" type="ORF">EV420DRAFT_1508721</name>
</gene>
<keyword evidence="1" id="KW-0472">Membrane</keyword>
<dbReference type="EMBL" id="JAUEPS010000004">
    <property type="protein sequence ID" value="KAK0465908.1"/>
    <property type="molecule type" value="Genomic_DNA"/>
</dbReference>
<organism evidence="2 3">
    <name type="scientific">Armillaria tabescens</name>
    <name type="common">Ringless honey mushroom</name>
    <name type="synonym">Agaricus tabescens</name>
    <dbReference type="NCBI Taxonomy" id="1929756"/>
    <lineage>
        <taxon>Eukaryota</taxon>
        <taxon>Fungi</taxon>
        <taxon>Dikarya</taxon>
        <taxon>Basidiomycota</taxon>
        <taxon>Agaricomycotina</taxon>
        <taxon>Agaricomycetes</taxon>
        <taxon>Agaricomycetidae</taxon>
        <taxon>Agaricales</taxon>
        <taxon>Marasmiineae</taxon>
        <taxon>Physalacriaceae</taxon>
        <taxon>Desarmillaria</taxon>
    </lineage>
</organism>
<protein>
    <submittedName>
        <fullName evidence="2">Uncharacterized protein</fullName>
    </submittedName>
</protein>
<evidence type="ECO:0000313" key="3">
    <source>
        <dbReference type="Proteomes" id="UP001175211"/>
    </source>
</evidence>
<feature type="transmembrane region" description="Helical" evidence="1">
    <location>
        <begin position="28"/>
        <end position="48"/>
    </location>
</feature>
<evidence type="ECO:0000256" key="1">
    <source>
        <dbReference type="SAM" id="Phobius"/>
    </source>
</evidence>